<dbReference type="PROSITE" id="PS51186">
    <property type="entry name" value="GNAT"/>
    <property type="match status" value="1"/>
</dbReference>
<feature type="domain" description="N-acetyltransferase" evidence="6">
    <location>
        <begin position="5"/>
        <end position="179"/>
    </location>
</feature>
<dbReference type="InterPro" id="IPR000182">
    <property type="entry name" value="GNAT_dom"/>
</dbReference>
<dbReference type="Gene3D" id="3.40.630.30">
    <property type="match status" value="1"/>
</dbReference>
<evidence type="ECO:0000313" key="7">
    <source>
        <dbReference type="EMBL" id="MFB2935769.1"/>
    </source>
</evidence>
<gene>
    <name evidence="7" type="primary">rimI</name>
    <name evidence="7" type="ORF">ACE1B6_11000</name>
</gene>
<keyword evidence="2" id="KW-0963">Cytoplasm</keyword>
<dbReference type="InterPro" id="IPR016181">
    <property type="entry name" value="Acyl_CoA_acyltransferase"/>
</dbReference>
<name>A0ABV4YAE7_9CYAN</name>
<dbReference type="EC" id="2.3.1.266" evidence="7"/>
<comment type="caution">
    <text evidence="7">The sequence shown here is derived from an EMBL/GenBank/DDBJ whole genome shotgun (WGS) entry which is preliminary data.</text>
</comment>
<dbReference type="SUPFAM" id="SSF55729">
    <property type="entry name" value="Acyl-CoA N-acyltransferases (Nat)"/>
    <property type="match status" value="1"/>
</dbReference>
<comment type="similarity">
    <text evidence="1">Belongs to the acetyltransferase family. RimI subfamily.</text>
</comment>
<evidence type="ECO:0000256" key="3">
    <source>
        <dbReference type="ARBA" id="ARBA00022679"/>
    </source>
</evidence>
<evidence type="ECO:0000256" key="2">
    <source>
        <dbReference type="ARBA" id="ARBA00022490"/>
    </source>
</evidence>
<proteinExistence type="inferred from homology"/>
<dbReference type="RefSeq" id="WP_413257272.1">
    <property type="nucleotide sequence ID" value="NZ_JBHFNS010000045.1"/>
</dbReference>
<sequence length="215" mass="24177">MTHILTIQPLTPDLLPKVVELDQKCFPGGLWTQDGYQRELDSPNSDVLLILEAEQGSQGAEEQRSRGAESKDSPSPQSLVPSPPLLAIGCQWAILDEAHITIVAVRPDYQHQGLGQAMLLALLSRARQRGLERATLEVKASNQPAISLYQKFGFQVAGRRRRYYQDTGEDALILWLSGLQYPEFTQALSQWEQQVRSRLAAERWELLGIIDERNC</sequence>
<keyword evidence="8" id="KW-1185">Reference proteome</keyword>
<keyword evidence="7" id="KW-0687">Ribonucleoprotein</keyword>
<keyword evidence="4 7" id="KW-0012">Acyltransferase</keyword>
<dbReference type="EMBL" id="JBHFNS010000045">
    <property type="protein sequence ID" value="MFB2935769.1"/>
    <property type="molecule type" value="Genomic_DNA"/>
</dbReference>
<dbReference type="Pfam" id="PF00583">
    <property type="entry name" value="Acetyltransf_1"/>
    <property type="match status" value="1"/>
</dbReference>
<evidence type="ECO:0000256" key="4">
    <source>
        <dbReference type="ARBA" id="ARBA00023315"/>
    </source>
</evidence>
<reference evidence="7 8" key="1">
    <citation type="submission" date="2024-09" db="EMBL/GenBank/DDBJ databases">
        <title>Floridaenema gen nov. (Aerosakkonemataceae, Aerosakkonematales ord. nov., Cyanobacteria) from benthic tropical and subtropical fresh waters, with the description of four new species.</title>
        <authorList>
            <person name="Moretto J.A."/>
            <person name="Berthold D.E."/>
            <person name="Lefler F.W."/>
            <person name="Huang I.-S."/>
            <person name="Laughinghouse H. IV."/>
        </authorList>
    </citation>
    <scope>NUCLEOTIDE SEQUENCE [LARGE SCALE GENOMIC DNA]</scope>
    <source>
        <strain evidence="7 8">BLCC-F154</strain>
    </source>
</reference>
<protein>
    <submittedName>
        <fullName evidence="7">Ribosomal protein S18-alanine N-acetyltransferase</fullName>
        <ecNumber evidence="7">2.3.1.266</ecNumber>
    </submittedName>
</protein>
<dbReference type="GO" id="GO:0005840">
    <property type="term" value="C:ribosome"/>
    <property type="evidence" value="ECO:0007669"/>
    <property type="project" value="UniProtKB-KW"/>
</dbReference>
<dbReference type="PANTHER" id="PTHR43420">
    <property type="entry name" value="ACETYLTRANSFERASE"/>
    <property type="match status" value="1"/>
</dbReference>
<dbReference type="CDD" id="cd04301">
    <property type="entry name" value="NAT_SF"/>
    <property type="match status" value="1"/>
</dbReference>
<keyword evidence="7" id="KW-0689">Ribosomal protein</keyword>
<dbReference type="InterPro" id="IPR050680">
    <property type="entry name" value="YpeA/RimI_acetyltransf"/>
</dbReference>
<evidence type="ECO:0000256" key="5">
    <source>
        <dbReference type="SAM" id="MobiDB-lite"/>
    </source>
</evidence>
<keyword evidence="3 7" id="KW-0808">Transferase</keyword>
<dbReference type="Proteomes" id="UP001576776">
    <property type="component" value="Unassembled WGS sequence"/>
</dbReference>
<feature type="region of interest" description="Disordered" evidence="5">
    <location>
        <begin position="58"/>
        <end position="82"/>
    </location>
</feature>
<organism evidence="7 8">
    <name type="scientific">Floridaenema fluviatile BLCC-F154</name>
    <dbReference type="NCBI Taxonomy" id="3153640"/>
    <lineage>
        <taxon>Bacteria</taxon>
        <taxon>Bacillati</taxon>
        <taxon>Cyanobacteriota</taxon>
        <taxon>Cyanophyceae</taxon>
        <taxon>Oscillatoriophycideae</taxon>
        <taxon>Aerosakkonematales</taxon>
        <taxon>Aerosakkonemataceae</taxon>
        <taxon>Floridanema</taxon>
        <taxon>Floridanema fluviatile</taxon>
    </lineage>
</organism>
<accession>A0ABV4YAE7</accession>
<evidence type="ECO:0000259" key="6">
    <source>
        <dbReference type="PROSITE" id="PS51186"/>
    </source>
</evidence>
<evidence type="ECO:0000256" key="1">
    <source>
        <dbReference type="ARBA" id="ARBA00005395"/>
    </source>
</evidence>
<dbReference type="InterPro" id="IPR006464">
    <property type="entry name" value="AcTrfase_RimI/Ard1"/>
</dbReference>
<feature type="compositionally biased region" description="Basic and acidic residues" evidence="5">
    <location>
        <begin position="61"/>
        <end position="72"/>
    </location>
</feature>
<dbReference type="NCBIfam" id="TIGR01575">
    <property type="entry name" value="rimI"/>
    <property type="match status" value="1"/>
</dbReference>
<evidence type="ECO:0000313" key="8">
    <source>
        <dbReference type="Proteomes" id="UP001576776"/>
    </source>
</evidence>
<dbReference type="PANTHER" id="PTHR43420:SF44">
    <property type="entry name" value="ACETYLTRANSFERASE YPEA"/>
    <property type="match status" value="1"/>
</dbReference>
<dbReference type="GO" id="GO:0008999">
    <property type="term" value="F:protein-N-terminal-alanine acetyltransferase activity"/>
    <property type="evidence" value="ECO:0007669"/>
    <property type="project" value="UniProtKB-EC"/>
</dbReference>